<reference evidence="1 2" key="1">
    <citation type="journal article" date="2017" name="Infect. Genet. Evol.">
        <title>Comparative genome analysis of fish pathogen Flavobacterium columnare reveals extensive sequence diversity within the species.</title>
        <authorList>
            <person name="Kayansamruaj P."/>
            <person name="Dong H.T."/>
            <person name="Hirono I."/>
            <person name="Kondo H."/>
            <person name="Senapin S."/>
            <person name="Rodkhum C."/>
        </authorList>
    </citation>
    <scope>NUCLEOTIDE SEQUENCE [LARGE SCALE GENOMIC DNA]</scope>
    <source>
        <strain evidence="1 2">1214</strain>
    </source>
</reference>
<dbReference type="Pfam" id="PF14412">
    <property type="entry name" value="AHH"/>
    <property type="match status" value="1"/>
</dbReference>
<name>A0A246GEM8_9FLAO</name>
<accession>A0A246GEM8</accession>
<evidence type="ECO:0000313" key="2">
    <source>
        <dbReference type="Proteomes" id="UP000198034"/>
    </source>
</evidence>
<organism evidence="1 2">
    <name type="scientific">Flavobacterium columnare</name>
    <dbReference type="NCBI Taxonomy" id="996"/>
    <lineage>
        <taxon>Bacteria</taxon>
        <taxon>Pseudomonadati</taxon>
        <taxon>Bacteroidota</taxon>
        <taxon>Flavobacteriia</taxon>
        <taxon>Flavobacteriales</taxon>
        <taxon>Flavobacteriaceae</taxon>
        <taxon>Flavobacterium</taxon>
    </lineage>
</organism>
<gene>
    <name evidence="1" type="ORF">BWK62_00475</name>
</gene>
<dbReference type="Proteomes" id="UP000198034">
    <property type="component" value="Unassembled WGS sequence"/>
</dbReference>
<protein>
    <submittedName>
        <fullName evidence="1">Rhs family protein</fullName>
    </submittedName>
</protein>
<proteinExistence type="predicted"/>
<dbReference type="OrthoDB" id="2864375at2"/>
<evidence type="ECO:0000313" key="1">
    <source>
        <dbReference type="EMBL" id="OWP79837.1"/>
    </source>
</evidence>
<comment type="caution">
    <text evidence="1">The sequence shown here is derived from an EMBL/GenBank/DDBJ whole genome shotgun (WGS) entry which is preliminary data.</text>
</comment>
<sequence>MINPHAHHIVFKKGRGAMVKYLDKSKAILEKHGIDWLKGKENLVWAPNKNHSTKAAKYVSEALEKADKLGGKESVIKELENLGKSFADDTINTLF</sequence>
<dbReference type="InterPro" id="IPR032871">
    <property type="entry name" value="AHH_dom_containing"/>
</dbReference>
<dbReference type="AlphaFoldDB" id="A0A246GEM8"/>
<dbReference type="EMBL" id="MTCY01000001">
    <property type="protein sequence ID" value="OWP79837.1"/>
    <property type="molecule type" value="Genomic_DNA"/>
</dbReference>